<dbReference type="InterPro" id="IPR009057">
    <property type="entry name" value="Homeodomain-like_sf"/>
</dbReference>
<protein>
    <submittedName>
        <fullName evidence="1">Helix-turn-helix domain-containing protein</fullName>
    </submittedName>
</protein>
<reference evidence="1 2" key="1">
    <citation type="journal article" date="2015" name="Genome Announc.">
        <title>Draft Genome Sequence of Cyanobacterium Hassallia byssoidea Strain VB512170, Isolated from Monuments in India.</title>
        <authorList>
            <person name="Singh D."/>
            <person name="Chandrababunaidu M.M."/>
            <person name="Panda A."/>
            <person name="Sen D."/>
            <person name="Bhattacharyya S."/>
            <person name="Adhikary S.P."/>
            <person name="Tripathy S."/>
        </authorList>
    </citation>
    <scope>NUCLEOTIDE SEQUENCE [LARGE SCALE GENOMIC DNA]</scope>
    <source>
        <strain evidence="1 2">VB512170</strain>
    </source>
</reference>
<dbReference type="SUPFAM" id="SSF46689">
    <property type="entry name" value="Homeodomain-like"/>
    <property type="match status" value="1"/>
</dbReference>
<comment type="caution">
    <text evidence="1">The sequence shown here is derived from an EMBL/GenBank/DDBJ whole genome shotgun (WGS) entry which is preliminary data.</text>
</comment>
<organism evidence="1 2">
    <name type="scientific">Hassallia byssoidea VB512170</name>
    <dbReference type="NCBI Taxonomy" id="1304833"/>
    <lineage>
        <taxon>Bacteria</taxon>
        <taxon>Bacillati</taxon>
        <taxon>Cyanobacteriota</taxon>
        <taxon>Cyanophyceae</taxon>
        <taxon>Nostocales</taxon>
        <taxon>Tolypothrichaceae</taxon>
        <taxon>Hassallia</taxon>
    </lineage>
</organism>
<evidence type="ECO:0000313" key="1">
    <source>
        <dbReference type="EMBL" id="NEU72151.1"/>
    </source>
</evidence>
<evidence type="ECO:0000313" key="2">
    <source>
        <dbReference type="Proteomes" id="UP000031549"/>
    </source>
</evidence>
<dbReference type="RefSeq" id="WP_039753585.1">
    <property type="nucleotide sequence ID" value="NZ_JTCM02000007.1"/>
</dbReference>
<accession>A0A846H6I2</accession>
<gene>
    <name evidence="1" type="ORF">PI95_006090</name>
</gene>
<name>A0A846H6I2_9CYAN</name>
<dbReference type="Proteomes" id="UP000031549">
    <property type="component" value="Unassembled WGS sequence"/>
</dbReference>
<sequence length="192" mass="22296">MSRNSFQDNESKFLTPHQHKDLLKNLQANLQPEYRRRLEIMLLADMGKSQTEICQILGCSQEMARYWITIAKAGLVEQWQQRTIGRPKTVNEQYIQRLKELLSHSPRKYGYAFSSWTSQWLSKHLATEFGIEISDRHINRLLKEMGLGTQKKRLSKQAATQDTKATGVKICDLQSHSDPSLYQSFNVIQINN</sequence>
<dbReference type="EMBL" id="JTCM02000007">
    <property type="protein sequence ID" value="NEU72151.1"/>
    <property type="molecule type" value="Genomic_DNA"/>
</dbReference>
<dbReference type="Pfam" id="PF13565">
    <property type="entry name" value="HTH_32"/>
    <property type="match status" value="1"/>
</dbReference>
<proteinExistence type="predicted"/>
<keyword evidence="2" id="KW-1185">Reference proteome</keyword>
<dbReference type="AlphaFoldDB" id="A0A846H6I2"/>